<dbReference type="Pfam" id="PF00128">
    <property type="entry name" value="Alpha-amylase"/>
    <property type="match status" value="1"/>
</dbReference>
<dbReference type="SMART" id="SM00642">
    <property type="entry name" value="Aamy"/>
    <property type="match status" value="1"/>
</dbReference>
<dbReference type="CDD" id="cd11324">
    <property type="entry name" value="AmyAc_Amylosucrase"/>
    <property type="match status" value="1"/>
</dbReference>
<feature type="domain" description="Glycosyl hydrolase family 13 catalytic" evidence="1">
    <location>
        <begin position="105"/>
        <end position="534"/>
    </location>
</feature>
<dbReference type="InterPro" id="IPR044077">
    <property type="entry name" value="Amylosucrase"/>
</dbReference>
<dbReference type="InterPro" id="IPR017853">
    <property type="entry name" value="GH"/>
</dbReference>
<proteinExistence type="predicted"/>
<accession>A0A2N6MNU0</accession>
<dbReference type="InterPro" id="IPR006047">
    <property type="entry name" value="GH13_cat_dom"/>
</dbReference>
<reference evidence="2 3" key="1">
    <citation type="submission" date="2017-07" db="EMBL/GenBank/DDBJ databases">
        <title>Genomes of Fischerella (Mastigocladus) sp. strains.</title>
        <authorList>
            <person name="Miller S.R."/>
        </authorList>
    </citation>
    <scope>NUCLEOTIDE SEQUENCE [LARGE SCALE GENOMIC DNA]</scope>
    <source>
        <strain evidence="2 3">CCMEE 5330</strain>
    </source>
</reference>
<dbReference type="Gene3D" id="2.60.40.1180">
    <property type="entry name" value="Golgi alpha-mannosidase II"/>
    <property type="match status" value="1"/>
</dbReference>
<evidence type="ECO:0000313" key="3">
    <source>
        <dbReference type="Proteomes" id="UP000234966"/>
    </source>
</evidence>
<dbReference type="InterPro" id="IPR045857">
    <property type="entry name" value="O16G_dom_2"/>
</dbReference>
<name>A0A2N6MNU0_9CYAN</name>
<dbReference type="SUPFAM" id="SSF51445">
    <property type="entry name" value="(Trans)glycosidases"/>
    <property type="match status" value="1"/>
</dbReference>
<sequence length="650" mass="74657">MLTANSLQREAQRSLKRLLMRYQARLKVEPGVFAQRLSQHWPTIFDLLYRLYGQNYDFFYTLEIVFETMIEHYNARPDDLHTLDHTREQTPLWFQSEQMMGGVCYVDLFAGNLRGVQAKIPYFKELGLTYLHLMPLFKTPDGENDGGYAISDFRQVNPALGTMEELAELGRALREEGISLVLDFVFNHTSDEHAWARAALAGDPDYQDFYFFFNDRTLPDQYERTLREVFPEQAPGNFTYLPEAQRWVWTTFREFQWDLNYRNPLVFNAMLGELLFLANQGVEVMRLDAVAFIWKEMGTVCEGLPQAHWIIQAYNAIVRVVAPAMLFKSEAIVHPDVVASYIGTHESPLSYNPTMMALLWEAAATRDTTLLSYSMQKRYELPPGCAWINYVRVHDDIGWTFADEDARAVGIDGYWHRQFLNKFYIGAFEGSFARGVPFNYNPINQDMRISGMAASLIGLEQALELNNELFIDHALKRLLLIHSVILSAGGIPLIYLGDEIAMLNDYSYMEDEAKRIDSRWVHRPKFDWERAATRHDPQTHAGWMFTHLTQLIAIRKRTPAFGAGRTRFFWSGNRHVLSYIVGEAVVVVANFSEHPQTIDGMVVGAFAQVATATDLVTGETLPAHAPLTLRPLQFRWMQTRPQEAIAEPSP</sequence>
<comment type="caution">
    <text evidence="2">The sequence shown here is derived from an EMBL/GenBank/DDBJ whole genome shotgun (WGS) entry which is preliminary data.</text>
</comment>
<dbReference type="InterPro" id="IPR013780">
    <property type="entry name" value="Glyco_hydro_b"/>
</dbReference>
<dbReference type="SUPFAM" id="SSF51011">
    <property type="entry name" value="Glycosyl hydrolase domain"/>
    <property type="match status" value="1"/>
</dbReference>
<dbReference type="Proteomes" id="UP000234966">
    <property type="component" value="Unassembled WGS sequence"/>
</dbReference>
<organism evidence="2 3">
    <name type="scientific">Fischerella thermalis CCMEE 5330</name>
    <dbReference type="NCBI Taxonomy" id="2019670"/>
    <lineage>
        <taxon>Bacteria</taxon>
        <taxon>Bacillati</taxon>
        <taxon>Cyanobacteriota</taxon>
        <taxon>Cyanophyceae</taxon>
        <taxon>Nostocales</taxon>
        <taxon>Hapalosiphonaceae</taxon>
        <taxon>Fischerella</taxon>
    </lineage>
</organism>
<dbReference type="Gene3D" id="3.20.20.80">
    <property type="entry name" value="Glycosidases"/>
    <property type="match status" value="1"/>
</dbReference>
<dbReference type="PANTHER" id="PTHR10357:SF213">
    <property type="entry name" value="ALPHA AMYLASE CATALYTIC REGION"/>
    <property type="match status" value="1"/>
</dbReference>
<evidence type="ECO:0000259" key="1">
    <source>
        <dbReference type="SMART" id="SM00642"/>
    </source>
</evidence>
<dbReference type="GO" id="GO:0047669">
    <property type="term" value="F:amylosucrase activity"/>
    <property type="evidence" value="ECO:0007669"/>
    <property type="project" value="InterPro"/>
</dbReference>
<evidence type="ECO:0000313" key="2">
    <source>
        <dbReference type="EMBL" id="PMB48392.1"/>
    </source>
</evidence>
<protein>
    <submittedName>
        <fullName evidence="2">Amylosucrase</fullName>
    </submittedName>
</protein>
<dbReference type="EMBL" id="NMQI01000029">
    <property type="protein sequence ID" value="PMB48392.1"/>
    <property type="molecule type" value="Genomic_DNA"/>
</dbReference>
<dbReference type="PANTHER" id="PTHR10357">
    <property type="entry name" value="ALPHA-AMYLASE FAMILY MEMBER"/>
    <property type="match status" value="1"/>
</dbReference>
<dbReference type="Gene3D" id="3.90.400.10">
    <property type="entry name" value="Oligo-1,6-glucosidase, Domain 2"/>
    <property type="match status" value="1"/>
</dbReference>
<dbReference type="GO" id="GO:0005975">
    <property type="term" value="P:carbohydrate metabolic process"/>
    <property type="evidence" value="ECO:0007669"/>
    <property type="project" value="InterPro"/>
</dbReference>
<dbReference type="Gene3D" id="1.10.1740.10">
    <property type="match status" value="1"/>
</dbReference>
<dbReference type="AlphaFoldDB" id="A0A2N6MNU0"/>
<gene>
    <name evidence="2" type="ORF">CEN41_01315</name>
</gene>